<evidence type="ECO:0000313" key="1">
    <source>
        <dbReference type="EMBL" id="SIO04610.1"/>
    </source>
</evidence>
<gene>
    <name evidence="1" type="ORF">SAMN05444394_3098</name>
</gene>
<dbReference type="InterPro" id="IPR002591">
    <property type="entry name" value="Phosphodiest/P_Trfase"/>
</dbReference>
<name>A0A1N6GAN8_9BACT</name>
<dbReference type="RefSeq" id="WP_074225860.1">
    <property type="nucleotide sequence ID" value="NZ_FSRC01000002.1"/>
</dbReference>
<reference evidence="2" key="1">
    <citation type="submission" date="2016-11" db="EMBL/GenBank/DDBJ databases">
        <authorList>
            <person name="Varghese N."/>
            <person name="Submissions S."/>
        </authorList>
    </citation>
    <scope>NUCLEOTIDE SEQUENCE [LARGE SCALE GENOMIC DNA]</scope>
    <source>
        <strain evidence="2">DSM 15292</strain>
    </source>
</reference>
<protein>
    <submittedName>
        <fullName evidence="1">Type I phosphodiesterase / nucleotide pyrophosphatase</fullName>
    </submittedName>
</protein>
<dbReference type="AlphaFoldDB" id="A0A1N6GAN8"/>
<dbReference type="PANTHER" id="PTHR10151:SF120">
    <property type="entry name" value="BIS(5'-ADENOSYL)-TRIPHOSPHATASE"/>
    <property type="match status" value="1"/>
</dbReference>
<keyword evidence="2" id="KW-1185">Reference proteome</keyword>
<sequence>MKNLFVAACLVLVALQSCTTEEKNQPTAKKAIFVILDGIPEDVLDTVPTPNLDKIIAEGGITKATMGGEKDGYSQTPTISAVGYNTVLTGVWANKHNVWGNSIKNPNYHYPTLFRVLKNTSPEKKTAIYSTWLDNRTKLAGDGLPQTGNLTIDYHFDGLEIDTVSYPHDEERTYIHLIDEEVSKKAAEEILEKSPDLTWMYLEFTDDMSHKFGNSPQFVDAIGKADIQVGRVWDAIKERESKFNEDWLIVITTDHGREDSGFGHGGQSDRERSVWIATNYPETNAHFNEVGATVDIFPSIVNFLDLEIPKEHAMELDGVPFIGPVDVSNFKAVENGDQIQLTWKSLSKTGTGKMSFSTTNQFKTGGTDDYQFIGEVNLSDEKFTFSPENSDSEYYKIVLETPSGYLNYWITEE</sequence>
<dbReference type="STRING" id="226505.SAMN05444394_3098"/>
<evidence type="ECO:0000313" key="2">
    <source>
        <dbReference type="Proteomes" id="UP000185221"/>
    </source>
</evidence>
<proteinExistence type="predicted"/>
<dbReference type="Proteomes" id="UP000185221">
    <property type="component" value="Unassembled WGS sequence"/>
</dbReference>
<dbReference type="OrthoDB" id="279982at2"/>
<dbReference type="SUPFAM" id="SSF53649">
    <property type="entry name" value="Alkaline phosphatase-like"/>
    <property type="match status" value="1"/>
</dbReference>
<dbReference type="Pfam" id="PF01663">
    <property type="entry name" value="Phosphodiest"/>
    <property type="match status" value="1"/>
</dbReference>
<dbReference type="GO" id="GO:0016787">
    <property type="term" value="F:hydrolase activity"/>
    <property type="evidence" value="ECO:0007669"/>
    <property type="project" value="UniProtKB-ARBA"/>
</dbReference>
<organism evidence="1 2">
    <name type="scientific">Algoriphagus halophilus</name>
    <dbReference type="NCBI Taxonomy" id="226505"/>
    <lineage>
        <taxon>Bacteria</taxon>
        <taxon>Pseudomonadati</taxon>
        <taxon>Bacteroidota</taxon>
        <taxon>Cytophagia</taxon>
        <taxon>Cytophagales</taxon>
        <taxon>Cyclobacteriaceae</taxon>
        <taxon>Algoriphagus</taxon>
    </lineage>
</organism>
<accession>A0A1N6GAN8</accession>
<dbReference type="InterPro" id="IPR017850">
    <property type="entry name" value="Alkaline_phosphatase_core_sf"/>
</dbReference>
<dbReference type="Gene3D" id="3.40.720.10">
    <property type="entry name" value="Alkaline Phosphatase, subunit A"/>
    <property type="match status" value="1"/>
</dbReference>
<dbReference type="PROSITE" id="PS51257">
    <property type="entry name" value="PROKAR_LIPOPROTEIN"/>
    <property type="match status" value="1"/>
</dbReference>
<dbReference type="EMBL" id="FSRC01000002">
    <property type="protein sequence ID" value="SIO04610.1"/>
    <property type="molecule type" value="Genomic_DNA"/>
</dbReference>
<dbReference type="PANTHER" id="PTHR10151">
    <property type="entry name" value="ECTONUCLEOTIDE PYROPHOSPHATASE/PHOSPHODIESTERASE"/>
    <property type="match status" value="1"/>
</dbReference>